<organism evidence="1 2">
    <name type="scientific">Rhabditophanes sp. KR3021</name>
    <dbReference type="NCBI Taxonomy" id="114890"/>
    <lineage>
        <taxon>Eukaryota</taxon>
        <taxon>Metazoa</taxon>
        <taxon>Ecdysozoa</taxon>
        <taxon>Nematoda</taxon>
        <taxon>Chromadorea</taxon>
        <taxon>Rhabditida</taxon>
        <taxon>Tylenchina</taxon>
        <taxon>Panagrolaimomorpha</taxon>
        <taxon>Strongyloidoidea</taxon>
        <taxon>Alloionematidae</taxon>
        <taxon>Rhabditophanes</taxon>
    </lineage>
</organism>
<evidence type="ECO:0000313" key="1">
    <source>
        <dbReference type="Proteomes" id="UP000095286"/>
    </source>
</evidence>
<sequence length="146" mass="16252">MNSARTIKALLIAAALACCLIEAEALECFETDENGVNVLKRNHTWTYCALVPQSSLGAPGGRTFGMGPVNDWTEAYDATFSQNDDTYKVLTVCILEKYDFSSLSPKNSALMVQPEFLFRCVCNYDRCNSESTFEGYLNTVKRANYV</sequence>
<accession>A0AC35TKK8</accession>
<dbReference type="Proteomes" id="UP000095286">
    <property type="component" value="Unplaced"/>
</dbReference>
<dbReference type="WBParaSite" id="RSKR_0000172300.1">
    <property type="protein sequence ID" value="RSKR_0000172300.1"/>
    <property type="gene ID" value="RSKR_0000172300"/>
</dbReference>
<evidence type="ECO:0000313" key="2">
    <source>
        <dbReference type="WBParaSite" id="RSKR_0000172300.1"/>
    </source>
</evidence>
<reference evidence="2" key="1">
    <citation type="submission" date="2016-11" db="UniProtKB">
        <authorList>
            <consortium name="WormBaseParasite"/>
        </authorList>
    </citation>
    <scope>IDENTIFICATION</scope>
    <source>
        <strain evidence="2">KR3021</strain>
    </source>
</reference>
<protein>
    <submittedName>
        <fullName evidence="2">Protein sleepless</fullName>
    </submittedName>
</protein>
<name>A0AC35TKK8_9BILA</name>
<proteinExistence type="predicted"/>